<dbReference type="GO" id="GO:0015386">
    <property type="term" value="F:potassium:proton antiporter activity"/>
    <property type="evidence" value="ECO:0007669"/>
    <property type="project" value="TreeGrafter"/>
</dbReference>
<dbReference type="PANTHER" id="PTHR10110:SF191">
    <property type="entry name" value="SODIUM_HYDROGEN EXCHANGER 8"/>
    <property type="match status" value="1"/>
</dbReference>
<evidence type="ECO:0000256" key="2">
    <source>
        <dbReference type="ARBA" id="ARBA00022448"/>
    </source>
</evidence>
<dbReference type="AlphaFoldDB" id="A0A1I8FHB4"/>
<dbReference type="Pfam" id="PF00999">
    <property type="entry name" value="Na_H_Exchanger"/>
    <property type="match status" value="1"/>
</dbReference>
<evidence type="ECO:0000256" key="4">
    <source>
        <dbReference type="ARBA" id="ARBA00022692"/>
    </source>
</evidence>
<keyword evidence="4 14" id="KW-0812">Transmembrane</keyword>
<name>A0A1I8FHB4_9PLAT</name>
<keyword evidence="3" id="KW-0050">Antiport</keyword>
<keyword evidence="10" id="KW-0739">Sodium transport</keyword>
<dbReference type="WBParaSite" id="maker-unitig_34831-snap-gene-0.5-mRNA-1">
    <property type="protein sequence ID" value="maker-unitig_34831-snap-gene-0.5-mRNA-1"/>
    <property type="gene ID" value="maker-unitig_34831-snap-gene-0.5"/>
</dbReference>
<evidence type="ECO:0000256" key="14">
    <source>
        <dbReference type="SAM" id="Phobius"/>
    </source>
</evidence>
<keyword evidence="7" id="KW-0915">Sodium</keyword>
<evidence type="ECO:0000256" key="10">
    <source>
        <dbReference type="ARBA" id="ARBA00023201"/>
    </source>
</evidence>
<dbReference type="InterPro" id="IPR004709">
    <property type="entry name" value="NaH_exchanger"/>
</dbReference>
<evidence type="ECO:0000313" key="17">
    <source>
        <dbReference type="WBParaSite" id="maker-unitig_34831-snap-gene-0.5-mRNA-1"/>
    </source>
</evidence>
<evidence type="ECO:0000256" key="3">
    <source>
        <dbReference type="ARBA" id="ARBA00022449"/>
    </source>
</evidence>
<feature type="transmembrane region" description="Helical" evidence="14">
    <location>
        <begin position="27"/>
        <end position="48"/>
    </location>
</feature>
<organism evidence="16 17">
    <name type="scientific">Macrostomum lignano</name>
    <dbReference type="NCBI Taxonomy" id="282301"/>
    <lineage>
        <taxon>Eukaryota</taxon>
        <taxon>Metazoa</taxon>
        <taxon>Spiralia</taxon>
        <taxon>Lophotrochozoa</taxon>
        <taxon>Platyhelminthes</taxon>
        <taxon>Rhabditophora</taxon>
        <taxon>Macrostomorpha</taxon>
        <taxon>Macrostomida</taxon>
        <taxon>Macrostomidae</taxon>
        <taxon>Macrostomum</taxon>
    </lineage>
</organism>
<feature type="transmembrane region" description="Helical" evidence="14">
    <location>
        <begin position="257"/>
        <end position="280"/>
    </location>
</feature>
<evidence type="ECO:0000256" key="6">
    <source>
        <dbReference type="ARBA" id="ARBA00023034"/>
    </source>
</evidence>
<reference evidence="17" key="1">
    <citation type="submission" date="2016-11" db="UniProtKB">
        <authorList>
            <consortium name="WormBaseParasite"/>
        </authorList>
    </citation>
    <scope>IDENTIFICATION</scope>
</reference>
<feature type="transmembrane region" description="Helical" evidence="14">
    <location>
        <begin position="85"/>
        <end position="106"/>
    </location>
</feature>
<keyword evidence="9 14" id="KW-0472">Membrane</keyword>
<dbReference type="Gene3D" id="6.10.140.1330">
    <property type="match status" value="1"/>
</dbReference>
<dbReference type="GO" id="GO:0005886">
    <property type="term" value="C:plasma membrane"/>
    <property type="evidence" value="ECO:0007669"/>
    <property type="project" value="TreeGrafter"/>
</dbReference>
<dbReference type="GO" id="GO:0051453">
    <property type="term" value="P:regulation of intracellular pH"/>
    <property type="evidence" value="ECO:0007669"/>
    <property type="project" value="TreeGrafter"/>
</dbReference>
<proteinExistence type="predicted"/>
<comment type="subcellular location">
    <subcellularLocation>
        <location evidence="1">Golgi apparatus membrane</location>
        <topology evidence="1">Multi-pass membrane protein</topology>
    </subcellularLocation>
</comment>
<evidence type="ECO:0000256" key="12">
    <source>
        <dbReference type="ARBA" id="ARBA00042291"/>
    </source>
</evidence>
<keyword evidence="2" id="KW-0813">Transport</keyword>
<feature type="transmembrane region" description="Helical" evidence="14">
    <location>
        <begin position="145"/>
        <end position="170"/>
    </location>
</feature>
<feature type="transmembrane region" description="Helical" evidence="14">
    <location>
        <begin position="182"/>
        <end position="205"/>
    </location>
</feature>
<protein>
    <recommendedName>
        <fullName evidence="11">Sodium/hydrogen exchanger 8</fullName>
    </recommendedName>
    <alternativeName>
        <fullName evidence="12">Na(+)/H(+) exchanger 8</fullName>
    </alternativeName>
    <alternativeName>
        <fullName evidence="13">Solute carrier family 9 member 8</fullName>
    </alternativeName>
</protein>
<evidence type="ECO:0000256" key="9">
    <source>
        <dbReference type="ARBA" id="ARBA00023136"/>
    </source>
</evidence>
<evidence type="ECO:0000256" key="7">
    <source>
        <dbReference type="ARBA" id="ARBA00023053"/>
    </source>
</evidence>
<evidence type="ECO:0000256" key="13">
    <source>
        <dbReference type="ARBA" id="ARBA00042692"/>
    </source>
</evidence>
<feature type="transmembrane region" description="Helical" evidence="14">
    <location>
        <begin position="118"/>
        <end position="139"/>
    </location>
</feature>
<dbReference type="GO" id="GO:0015385">
    <property type="term" value="F:sodium:proton antiporter activity"/>
    <property type="evidence" value="ECO:0007669"/>
    <property type="project" value="InterPro"/>
</dbReference>
<evidence type="ECO:0000259" key="15">
    <source>
        <dbReference type="Pfam" id="PF00999"/>
    </source>
</evidence>
<dbReference type="GO" id="GO:0098719">
    <property type="term" value="P:sodium ion import across plasma membrane"/>
    <property type="evidence" value="ECO:0007669"/>
    <property type="project" value="TreeGrafter"/>
</dbReference>
<evidence type="ECO:0000256" key="8">
    <source>
        <dbReference type="ARBA" id="ARBA00023065"/>
    </source>
</evidence>
<evidence type="ECO:0000256" key="11">
    <source>
        <dbReference type="ARBA" id="ARBA00040570"/>
    </source>
</evidence>
<evidence type="ECO:0000256" key="5">
    <source>
        <dbReference type="ARBA" id="ARBA00022989"/>
    </source>
</evidence>
<keyword evidence="5 14" id="KW-1133">Transmembrane helix</keyword>
<feature type="domain" description="Cation/H+ exchanger transmembrane" evidence="15">
    <location>
        <begin position="85"/>
        <end position="158"/>
    </location>
</feature>
<dbReference type="InterPro" id="IPR006153">
    <property type="entry name" value="Cation/H_exchanger_TM"/>
</dbReference>
<dbReference type="InterPro" id="IPR018422">
    <property type="entry name" value="Cation/H_exchanger_CPA1"/>
</dbReference>
<keyword evidence="16" id="KW-1185">Reference proteome</keyword>
<dbReference type="Proteomes" id="UP000095280">
    <property type="component" value="Unplaced"/>
</dbReference>
<dbReference type="PRINTS" id="PR01084">
    <property type="entry name" value="NAHEXCHNGR"/>
</dbReference>
<keyword evidence="8" id="KW-0406">Ion transport</keyword>
<sequence>RGGRSHSDRAHATASVNSASENGAHSFNDAILCASCAGSCILVIHLLIKLKLTYYLPESIAVVLWRTNWPVIMQLIGNWRKEEGIPPMIFFLVILPPIIFESGYNLHKGNFFHNIGSILLFAILGTLTLVESFAFGSLISAVDPVATLAIFQAIKVDPILYMWCLARVFLMMRSPLRRTSRSCLAVLNFFKTFLCSAGIGTMFALGLRTATQMGGLATPSLEVGIMAHIQLCAPTAWLRLAMSGIMPSLFAHSHPSLVIWCIALCLLGRAFNIFPVELLFELLRFSTRLR</sequence>
<evidence type="ECO:0000256" key="1">
    <source>
        <dbReference type="ARBA" id="ARBA00004653"/>
    </source>
</evidence>
<dbReference type="GO" id="GO:0000139">
    <property type="term" value="C:Golgi membrane"/>
    <property type="evidence" value="ECO:0007669"/>
    <property type="project" value="UniProtKB-SubCell"/>
</dbReference>
<accession>A0A1I8FHB4</accession>
<dbReference type="PANTHER" id="PTHR10110">
    <property type="entry name" value="SODIUM/HYDROGEN EXCHANGER"/>
    <property type="match status" value="1"/>
</dbReference>
<keyword evidence="6" id="KW-0333">Golgi apparatus</keyword>
<evidence type="ECO:0000313" key="16">
    <source>
        <dbReference type="Proteomes" id="UP000095280"/>
    </source>
</evidence>